<dbReference type="PANTHER" id="PTHR31240">
    <property type="entry name" value="MATERNAL EFFECT EMBRYO ARREST 18"/>
    <property type="match status" value="1"/>
</dbReference>
<dbReference type="PANTHER" id="PTHR31240:SF0">
    <property type="entry name" value="MATERNAL EFFECT EMBRYO ARREST 18"/>
    <property type="match status" value="1"/>
</dbReference>
<dbReference type="InterPro" id="IPR002882">
    <property type="entry name" value="CofD"/>
</dbReference>
<evidence type="ECO:0000313" key="2">
    <source>
        <dbReference type="EMBL" id="CAD8221644.1"/>
    </source>
</evidence>
<organism evidence="2">
    <name type="scientific">Ostreococcus sp. 'lucimarinus'</name>
    <dbReference type="NCBI Taxonomy" id="242159"/>
    <lineage>
        <taxon>Eukaryota</taxon>
        <taxon>Viridiplantae</taxon>
        <taxon>Chlorophyta</taxon>
        <taxon>Mamiellophyceae</taxon>
        <taxon>Mamiellales</taxon>
        <taxon>Bathycoccaceae</taxon>
        <taxon>Ostreococcus</taxon>
    </lineage>
</organism>
<protein>
    <recommendedName>
        <fullName evidence="3">LPPG:FO 2-phospho-L-lactate transferase CofD/UPF0052</fullName>
    </recommendedName>
</protein>
<evidence type="ECO:0000256" key="1">
    <source>
        <dbReference type="SAM" id="MobiDB-lite"/>
    </source>
</evidence>
<dbReference type="SUPFAM" id="SSF142338">
    <property type="entry name" value="CofD-like"/>
    <property type="match status" value="1"/>
</dbReference>
<sequence length="572" mass="62125">MARGAVMGRSATVARRRARGGETRARGRGGRCARGRASVVDTWNDGDAAATETATETEPETREGRGERRVAVRVNDFEARADSAPKMVVFSGGTAMNVIAVELSELTQKVTHVIPVSDNGGSTSEIVRVLGGPAVGDLRSRCLRLTDESTPEAVAVKALLGHRLHPTDSALARDEWYKIQEGDHELWEGIGQDYANIIRRFLVHFHQEVTSKPIKERFDFVNGSIGNFFFAGARLFFRSMDAAIFLYSRVSRIPDDTHIVPCLLHKENERVNLAAELMNGTILRGQNEISHPSIDSKKFSKEVSMSSSSARKSPDVVSKEFWTKVLESGEVPKTEAHEMWGGLQQSSGGFKSVRSALASGSLIDAGELLKSRFVDIADTPLSVWDVDKVVTAYDPLESPIKRVFYASSLDPADDNFEVQPKPNPTVLENITDCDAILYGMGSLYTSIIPNVGLKGMAQCIASSTSKKLLMLNGSLDRETGTMTASEIVRAVVDAVNMRYTAAETNFDVKELITDVVYPKNGGITVDVDALAAMGVAVHECDSIPVPSPSGAKVAHYDTRAFVNFLASELLAP</sequence>
<accession>A0A7R9XR38</accession>
<dbReference type="GO" id="GO:0043743">
    <property type="term" value="F:LPPG:FO 2-phospho-L-lactate transferase activity"/>
    <property type="evidence" value="ECO:0007669"/>
    <property type="project" value="InterPro"/>
</dbReference>
<dbReference type="Pfam" id="PF01933">
    <property type="entry name" value="CofD"/>
    <property type="match status" value="1"/>
</dbReference>
<proteinExistence type="predicted"/>
<name>A0A7R9XR38_9CHLO</name>
<feature type="region of interest" description="Disordered" evidence="1">
    <location>
        <begin position="1"/>
        <end position="66"/>
    </location>
</feature>
<dbReference type="Gene3D" id="3.40.50.10680">
    <property type="entry name" value="CofD-like domains"/>
    <property type="match status" value="2"/>
</dbReference>
<dbReference type="CDD" id="cd07187">
    <property type="entry name" value="YvcK_like"/>
    <property type="match status" value="1"/>
</dbReference>
<gene>
    <name evidence="2" type="ORF">OLUC0939_LOCUS2365</name>
</gene>
<dbReference type="EMBL" id="HBDX01002750">
    <property type="protein sequence ID" value="CAD8221644.1"/>
    <property type="molecule type" value="Transcribed_RNA"/>
</dbReference>
<evidence type="ECO:0008006" key="3">
    <source>
        <dbReference type="Google" id="ProtNLM"/>
    </source>
</evidence>
<dbReference type="InterPro" id="IPR038136">
    <property type="entry name" value="CofD-like_dom_sf"/>
</dbReference>
<dbReference type="AlphaFoldDB" id="A0A7R9XR38"/>
<reference evidence="2" key="1">
    <citation type="submission" date="2021-01" db="EMBL/GenBank/DDBJ databases">
        <authorList>
            <person name="Corre E."/>
            <person name="Pelletier E."/>
            <person name="Niang G."/>
            <person name="Scheremetjew M."/>
            <person name="Finn R."/>
            <person name="Kale V."/>
            <person name="Holt S."/>
            <person name="Cochrane G."/>
            <person name="Meng A."/>
            <person name="Brown T."/>
            <person name="Cohen L."/>
        </authorList>
    </citation>
    <scope>NUCLEOTIDE SEQUENCE</scope>
    <source>
        <strain evidence="2">Clade-A-BCC118000</strain>
    </source>
</reference>